<sequence length="212" mass="24664">MSIDDIGARRLIASILKKACDDYASDKGCPEWCSFKDTCKLKQFDAEHCDAKRFIHSAWCATLCDGLNIDYEEYVAVCIKKHRLSKNTFKFVEQEIRQYKNNLKELNRLKNDIILEAPEKQEGRSNAIGNSTASKAIKISMDRKIVELERTQKAIETIYQRLCHDKQAVMEEYWKSRYTTSGLADKLGVDERTIRRWKQYIVYSVAAELNYL</sequence>
<evidence type="ECO:0000256" key="1">
    <source>
        <dbReference type="SAM" id="Coils"/>
    </source>
</evidence>
<reference evidence="2 3" key="1">
    <citation type="submission" date="2023-07" db="EMBL/GenBank/DDBJ databases">
        <title>The novel representative of Negativicutes class, Anaeroselena agilis gen. nov. sp. nov.</title>
        <authorList>
            <person name="Prokofeva M.I."/>
            <person name="Elcheninov A.G."/>
            <person name="Klyukina A."/>
            <person name="Kublanov I.V."/>
            <person name="Frolov E.N."/>
            <person name="Podosokorskaya O.A."/>
        </authorList>
    </citation>
    <scope>NUCLEOTIDE SEQUENCE [LARGE SCALE GENOMIC DNA]</scope>
    <source>
        <strain evidence="2 3">4137-cl</strain>
    </source>
</reference>
<keyword evidence="1" id="KW-0175">Coiled coil</keyword>
<protein>
    <submittedName>
        <fullName evidence="2">Uncharacterized protein</fullName>
    </submittedName>
</protein>
<dbReference type="NCBIfam" id="TIGR01636">
    <property type="entry name" value="phage_rinA"/>
    <property type="match status" value="1"/>
</dbReference>
<dbReference type="InterPro" id="IPR006523">
    <property type="entry name" value="RinA"/>
</dbReference>
<evidence type="ECO:0000313" key="3">
    <source>
        <dbReference type="Proteomes" id="UP001254848"/>
    </source>
</evidence>
<dbReference type="Proteomes" id="UP001254848">
    <property type="component" value="Unassembled WGS sequence"/>
</dbReference>
<proteinExistence type="predicted"/>
<keyword evidence="3" id="KW-1185">Reference proteome</keyword>
<accession>A0ABU3NTX5</accession>
<dbReference type="RefSeq" id="WP_413778807.1">
    <property type="nucleotide sequence ID" value="NZ_JAUOZS010000001.1"/>
</dbReference>
<organism evidence="2 3">
    <name type="scientific">Anaeroselena agilis</name>
    <dbReference type="NCBI Taxonomy" id="3063788"/>
    <lineage>
        <taxon>Bacteria</taxon>
        <taxon>Bacillati</taxon>
        <taxon>Bacillota</taxon>
        <taxon>Negativicutes</taxon>
        <taxon>Acetonemataceae</taxon>
        <taxon>Anaeroselena</taxon>
    </lineage>
</organism>
<evidence type="ECO:0000313" key="2">
    <source>
        <dbReference type="EMBL" id="MDT8900252.1"/>
    </source>
</evidence>
<gene>
    <name evidence="2" type="ORF">Q4T40_03240</name>
</gene>
<name>A0ABU3NTX5_9FIRM</name>
<comment type="caution">
    <text evidence="2">The sequence shown here is derived from an EMBL/GenBank/DDBJ whole genome shotgun (WGS) entry which is preliminary data.</text>
</comment>
<feature type="coiled-coil region" evidence="1">
    <location>
        <begin position="89"/>
        <end position="116"/>
    </location>
</feature>
<dbReference type="EMBL" id="JAUOZS010000001">
    <property type="protein sequence ID" value="MDT8900252.1"/>
    <property type="molecule type" value="Genomic_DNA"/>
</dbReference>